<feature type="compositionally biased region" description="Basic and acidic residues" evidence="2">
    <location>
        <begin position="1213"/>
        <end position="1260"/>
    </location>
</feature>
<reference evidence="3" key="1">
    <citation type="submission" date="2011-02" db="EMBL/GenBank/DDBJ databases">
        <authorList>
            <person name="Aslett M."/>
        </authorList>
    </citation>
    <scope>NUCLEOTIDE SEQUENCE</scope>
    <source>
        <strain evidence="3">Liverpool</strain>
    </source>
</reference>
<dbReference type="OrthoDB" id="334031at2759"/>
<dbReference type="eggNOG" id="ENOG502S8U4">
    <property type="taxonomic scope" value="Eukaryota"/>
</dbReference>
<feature type="compositionally biased region" description="Low complexity" evidence="2">
    <location>
        <begin position="367"/>
        <end position="391"/>
    </location>
</feature>
<feature type="region of interest" description="Disordered" evidence="2">
    <location>
        <begin position="526"/>
        <end position="567"/>
    </location>
</feature>
<feature type="compositionally biased region" description="Polar residues" evidence="2">
    <location>
        <begin position="1340"/>
        <end position="1349"/>
    </location>
</feature>
<feature type="region of interest" description="Disordered" evidence="2">
    <location>
        <begin position="778"/>
        <end position="1048"/>
    </location>
</feature>
<reference evidence="4" key="4">
    <citation type="journal article" date="2015" name="PLoS ONE">
        <title>Comprehensive Evaluation of Toxoplasma gondii VEG and Neospora caninum LIV Genomes with Tachyzoite Stage Transcriptome and Proteome Defines Novel Transcript Features.</title>
        <authorList>
            <person name="Ramaprasad A."/>
            <person name="Mourier T."/>
            <person name="Naeem R."/>
            <person name="Malas T.B."/>
            <person name="Moussa E."/>
            <person name="Panigrahi A."/>
            <person name="Vermont S.J."/>
            <person name="Otto T.D."/>
            <person name="Wastling J."/>
            <person name="Pain A."/>
        </authorList>
    </citation>
    <scope>NUCLEOTIDE SEQUENCE</scope>
    <source>
        <strain evidence="4">Liverpool</strain>
    </source>
</reference>
<feature type="compositionally biased region" description="Basic and acidic residues" evidence="2">
    <location>
        <begin position="793"/>
        <end position="805"/>
    </location>
</feature>
<feature type="region of interest" description="Disordered" evidence="2">
    <location>
        <begin position="42"/>
        <end position="76"/>
    </location>
</feature>
<feature type="compositionally biased region" description="Basic and acidic residues" evidence="2">
    <location>
        <begin position="454"/>
        <end position="475"/>
    </location>
</feature>
<dbReference type="Proteomes" id="UP000007494">
    <property type="component" value="Chromosome VIII"/>
</dbReference>
<dbReference type="EMBL" id="LN714483">
    <property type="protein sequence ID" value="CEL67933.1"/>
    <property type="molecule type" value="Genomic_DNA"/>
</dbReference>
<dbReference type="GeneID" id="13441975"/>
<evidence type="ECO:0000256" key="2">
    <source>
        <dbReference type="SAM" id="MobiDB-lite"/>
    </source>
</evidence>
<proteinExistence type="predicted"/>
<dbReference type="VEuPathDB" id="ToxoDB:NCLIV_037170"/>
<feature type="compositionally biased region" description="Low complexity" evidence="2">
    <location>
        <begin position="1267"/>
        <end position="1283"/>
    </location>
</feature>
<dbReference type="OMA" id="HDEAGWG"/>
<reference evidence="5" key="3">
    <citation type="journal article" date="2012" name="PLoS Pathog.">
        <title>Comparative genomics of the apicomplexan parasites Toxoplasma gondii and Neospora caninum: Coccidia differing in host range and transmission strategy.</title>
        <authorList>
            <person name="Reid A.J."/>
            <person name="Vermont S.J."/>
            <person name="Cotton J.A."/>
            <person name="Harris D."/>
            <person name="Hill-Cawthorne G.A."/>
            <person name="Konen-Waisman S."/>
            <person name="Latham S.M."/>
            <person name="Mourier T."/>
            <person name="Norton R."/>
            <person name="Quail M.A."/>
            <person name="Sanders M."/>
            <person name="Shanmugam D."/>
            <person name="Sohal A."/>
            <person name="Wasmuth J.D."/>
            <person name="Brunk B."/>
            <person name="Grigg M.E."/>
            <person name="Howard J.C."/>
            <person name="Parkinson J."/>
            <person name="Roos D.S."/>
            <person name="Trees A.J."/>
            <person name="Berriman M."/>
            <person name="Pain A."/>
            <person name="Wastling J.M."/>
        </authorList>
    </citation>
    <scope>NUCLEOTIDE SEQUENCE [LARGE SCALE GENOMIC DNA]</scope>
    <source>
        <strain evidence="5">Liverpool</strain>
    </source>
</reference>
<feature type="region of interest" description="Disordered" evidence="2">
    <location>
        <begin position="1"/>
        <end position="26"/>
    </location>
</feature>
<evidence type="ECO:0000256" key="1">
    <source>
        <dbReference type="SAM" id="Coils"/>
    </source>
</evidence>
<evidence type="ECO:0000313" key="3">
    <source>
        <dbReference type="EMBL" id="CBZ53935.1"/>
    </source>
</evidence>
<feature type="region of interest" description="Disordered" evidence="2">
    <location>
        <begin position="348"/>
        <end position="418"/>
    </location>
</feature>
<feature type="coiled-coil region" evidence="1">
    <location>
        <begin position="726"/>
        <end position="774"/>
    </location>
</feature>
<evidence type="ECO:0000313" key="5">
    <source>
        <dbReference type="Proteomes" id="UP000007494"/>
    </source>
</evidence>
<keyword evidence="1" id="KW-0175">Coiled coil</keyword>
<feature type="compositionally biased region" description="Polar residues" evidence="2">
    <location>
        <begin position="1434"/>
        <end position="1450"/>
    </location>
</feature>
<reference evidence="3" key="2">
    <citation type="submission" date="2011-03" db="EMBL/GenBank/DDBJ databases">
        <title>Comparative genomics and transcriptomics of Neospora caninum and Toxoplasma gondii.</title>
        <authorList>
            <person name="Reid A.J."/>
            <person name="Sohal A."/>
            <person name="Harris D."/>
            <person name="Quail M."/>
            <person name="Sanders M."/>
            <person name="Berriman M."/>
            <person name="Wastling J.M."/>
            <person name="Pain A."/>
        </authorList>
    </citation>
    <scope>NUCLEOTIDE SEQUENCE</scope>
    <source>
        <strain evidence="3">Liverpool</strain>
    </source>
</reference>
<feature type="compositionally biased region" description="Basic and acidic residues" evidence="2">
    <location>
        <begin position="890"/>
        <end position="916"/>
    </location>
</feature>
<gene>
    <name evidence="4" type="ORF">BN1204_037170</name>
    <name evidence="3" type="ORF">NCLIV_037170</name>
</gene>
<dbReference type="InParanoid" id="F0VJM4"/>
<accession>F0VJM4</accession>
<feature type="compositionally biased region" description="Basic and acidic residues" evidence="2">
    <location>
        <begin position="980"/>
        <end position="995"/>
    </location>
</feature>
<feature type="region of interest" description="Disordered" evidence="2">
    <location>
        <begin position="628"/>
        <end position="723"/>
    </location>
</feature>
<feature type="compositionally biased region" description="Basic and acidic residues" evidence="2">
    <location>
        <begin position="1376"/>
        <end position="1402"/>
    </location>
</feature>
<feature type="compositionally biased region" description="Polar residues" evidence="2">
    <location>
        <begin position="224"/>
        <end position="239"/>
    </location>
</feature>
<dbReference type="RefSeq" id="XP_003883967.1">
    <property type="nucleotide sequence ID" value="XM_003883918.1"/>
</dbReference>
<evidence type="ECO:0000313" key="4">
    <source>
        <dbReference type="EMBL" id="CEL67933.1"/>
    </source>
</evidence>
<organism evidence="3 5">
    <name type="scientific">Neospora caninum (strain Liverpool)</name>
    <dbReference type="NCBI Taxonomy" id="572307"/>
    <lineage>
        <taxon>Eukaryota</taxon>
        <taxon>Sar</taxon>
        <taxon>Alveolata</taxon>
        <taxon>Apicomplexa</taxon>
        <taxon>Conoidasida</taxon>
        <taxon>Coccidia</taxon>
        <taxon>Eucoccidiorida</taxon>
        <taxon>Eimeriorina</taxon>
        <taxon>Sarcocystidae</taxon>
        <taxon>Neospora</taxon>
    </lineage>
</organism>
<keyword evidence="5" id="KW-1185">Reference proteome</keyword>
<dbReference type="EMBL" id="FR823390">
    <property type="protein sequence ID" value="CBZ53935.1"/>
    <property type="molecule type" value="Genomic_DNA"/>
</dbReference>
<name>F0VJM4_NEOCL</name>
<sequence length="1563" mass="164746">MDPRVWPLEAAPTGLADAPRRSAPFPTRHDAALFSAPDRDRQLWGEGLGQGTRELFVPQSRGSPLDENRSRRRKSSLLSTAAVGTMPAAAPASFCTTRPARHESARCRYPTSSVFASGETLARPAALYLSALDFVEKPRMCAATARGDQRCTGAERGFPSLVPAAHGVEATQRLSPEVSPFAVSGAPDASRRAAACRSCSSVASPLQPFPLAVALRAAPRAAVGTSTPRPSLSARSLTQPGERLLSGKHGRMHALATPRRTAAPTLPESASRFASVSSRPSPEASAVLWPRASSFVSVSPGQSPSFFACSTPHACGLSAAPPNSGQMPRAVPAPLSRAACLCASPAASAAVGGRSPPGQRGRDCVSRRSSNVLSTSSADASPAAGRSSGSRTESPAAAPSQRAEDRGAGATHRVAKQPPNLARLLGSIGQHASVEAGPLRSSRRSEASPSLRKTATDPHRSTPSGQKEREREQGKEGSLTSPPAAAQVAKLEKSGAATPAIPAVPLSPLAPEGPSALYPGVPASSRKSLALREPQPGTSASVRDLRGAPLGEAGRASQRGEGGLCGERETDAGCEQCAVLLQTLVHTADRMQRQMEDVECKVQHLQEVAERSKRTSPLAFASSMRAGAQSEMGEDARAALGTAQARQEPSQPLVASLASPERGTRQRGGDVALGAGEACHDGELTREKGDTGDEKGRDVRQGGSSEAVERDLAALAPSRPEEDSIVARLTREKQEALAERDFLREECTTLRYSVEVLSQIRLLLEERVARLERAVLGAAKAQDASVDGANGDRCPREAGEAERRSLAKVPKKAHGLERTGEGQTQTKSDGQVASAWTGRQQPPQAEAPWDPETRCMQRPVPVGSEDDFGPREKPERPGSLQAREAWTDAQRSDACTRTREPSKTSARRASDDRLVEADSEETAETARSVVSKETPTAEPRQDEARVVGAAFNAQTGHELRGLQASRASLGHDGIWSPKWPAERDRGEDANEREADGAPASEAQRPLRLLPGPSAELRLGSQPREQNRSSFAAPEGTASENRTSRLRSPVYLSTLVSSSGFAEASSSTDSSTFPGASRSSLPSSSSSSSSASSSPSASSSSSYSSSSSSSSSSSFAASAVSSASSAAGGMRPALLLTSVGPLEETSEFESLFAPPRPLGDSARASPPRWALRESPGELGETAAFKHDTRPLSFASFSSSSLSPRAVHATTCLEPGHRETCRERQPERRPQAPRGSDESERAGKEQGRDELDGLRRTERMQRTPETCEPSSLASFPSSSSTRPPSTRATDNERAAPPEPPVRVLREALSAARQEDQFRGTPRREELDGEGRRRGERAGKLLSLSSAESCTETLGAHLALQPSSPASRPQMEQRLSSPRADRAPPQEGTERGGVRQERGAQRDPNGRNVSQAGDRVRCHSGVPHIHRSGGWEAAGETGTQPLSRTFPGNSQTGGRPGRERFLKANTERKETGGGLLQGFEPRSRDLSPDLPTFSTRLRRSAVGVDSGTPPGVGFSRLAIRSVHVSPSLSPSSLSSLSSSLSSLSSSLSVPLVSALLEDAAPATRSS</sequence>
<feature type="compositionally biased region" description="Low complexity" evidence="2">
    <location>
        <begin position="1189"/>
        <end position="1204"/>
    </location>
</feature>
<feature type="compositionally biased region" description="Basic and acidic residues" evidence="2">
    <location>
        <begin position="1453"/>
        <end position="1468"/>
    </location>
</feature>
<feature type="coiled-coil region" evidence="1">
    <location>
        <begin position="581"/>
        <end position="615"/>
    </location>
</feature>
<protein>
    <submittedName>
        <fullName evidence="3">Uncharacterized protein</fullName>
    </submittedName>
</protein>
<feature type="region of interest" description="Disordered" evidence="2">
    <location>
        <begin position="223"/>
        <end position="244"/>
    </location>
</feature>
<feature type="compositionally biased region" description="Basic and acidic residues" evidence="2">
    <location>
        <begin position="1310"/>
        <end position="1336"/>
    </location>
</feature>
<feature type="region of interest" description="Disordered" evidence="2">
    <location>
        <begin position="433"/>
        <end position="493"/>
    </location>
</feature>
<feature type="compositionally biased region" description="Basic and acidic residues" evidence="2">
    <location>
        <begin position="678"/>
        <end position="700"/>
    </location>
</feature>
<feature type="compositionally biased region" description="Polar residues" evidence="2">
    <location>
        <begin position="821"/>
        <end position="831"/>
    </location>
</feature>
<feature type="region of interest" description="Disordered" evidence="2">
    <location>
        <begin position="1061"/>
        <end position="1112"/>
    </location>
</feature>
<feature type="region of interest" description="Disordered" evidence="2">
    <location>
        <begin position="1144"/>
        <end position="1489"/>
    </location>
</feature>